<dbReference type="KEGG" id="dle:111186647"/>
<evidence type="ECO:0000256" key="4">
    <source>
        <dbReference type="ARBA" id="ARBA00022737"/>
    </source>
</evidence>
<feature type="compositionally biased region" description="Polar residues" evidence="13">
    <location>
        <begin position="537"/>
        <end position="551"/>
    </location>
</feature>
<keyword evidence="3" id="KW-0479">Metal-binding</keyword>
<protein>
    <submittedName>
        <fullName evidence="16">Myelin transcription factor 1 isoform X1</fullName>
    </submittedName>
</protein>
<feature type="compositionally biased region" description="Acidic residues" evidence="13">
    <location>
        <begin position="255"/>
        <end position="266"/>
    </location>
</feature>
<dbReference type="InterPro" id="IPR002515">
    <property type="entry name" value="Znf_C2H2C"/>
</dbReference>
<dbReference type="SUPFAM" id="SSF103637">
    <property type="entry name" value="CCHHC domain"/>
    <property type="match status" value="7"/>
</dbReference>
<evidence type="ECO:0000256" key="7">
    <source>
        <dbReference type="ARBA" id="ARBA00023015"/>
    </source>
</evidence>
<dbReference type="GO" id="GO:0000981">
    <property type="term" value="F:DNA-binding transcription factor activity, RNA polymerase II-specific"/>
    <property type="evidence" value="ECO:0007669"/>
    <property type="project" value="TreeGrafter"/>
</dbReference>
<dbReference type="Pfam" id="PF08474">
    <property type="entry name" value="MYT1"/>
    <property type="match status" value="1"/>
</dbReference>
<feature type="compositionally biased region" description="Low complexity" evidence="13">
    <location>
        <begin position="737"/>
        <end position="750"/>
    </location>
</feature>
<organism evidence="15 16">
    <name type="scientific">Delphinapterus leucas</name>
    <name type="common">Beluga whale</name>
    <dbReference type="NCBI Taxonomy" id="9749"/>
    <lineage>
        <taxon>Eukaryota</taxon>
        <taxon>Metazoa</taxon>
        <taxon>Chordata</taxon>
        <taxon>Craniata</taxon>
        <taxon>Vertebrata</taxon>
        <taxon>Euteleostomi</taxon>
        <taxon>Mammalia</taxon>
        <taxon>Eutheria</taxon>
        <taxon>Laurasiatheria</taxon>
        <taxon>Artiodactyla</taxon>
        <taxon>Whippomorpha</taxon>
        <taxon>Cetacea</taxon>
        <taxon>Odontoceti</taxon>
        <taxon>Monodontidae</taxon>
        <taxon>Delphinapterus</taxon>
    </lineage>
</organism>
<sequence length="1153" mass="124346">MCSGPWTLSAGFTFLFVNQEENEFRGELLSQGWTHGDKTDNCRTPRLFLGGHSKMSLENDEKRARTRSKALRAPPEPTGADLSCPTPGCTGSGHIRGKYSRHRSLLSCPLAKKRKLGGAEAEHLGSKRKAHPLKLALDEGYGVDSDSSEDAEVKGASVSDESEGTAEEDEAEASGQEEIHRPEPAEGRSTIKARFGSNPISSLTGSSKGSYSSYQEIIATSLLNLGQIAEETLVGEDSGQGAKRGAGIVRLVREEAEEGATSDEGEKDVFIQPEDAEEAIEVTSERSQELRPQSLEGVASEESSKQRVALGTERGEAPPDAICQEQAPPAPRPEASEPRRPAPPSPRPAYSVLVEVRSDDNGKDEDSRSQKSTVTDESEMYDMMTRGNLGLLEQAIALKAEQVRAVREPGCPPAEQGPLGPGEPGKAARPLDAARKSYCSKDPSRAEKREIKCPTPGCDGTGHVTGLYPHHRSLSGCPHKDRIPPEILAMHENVLKCPTPGCTGQGHVNSNRNTHRSLSGCPIAAAEKLAKSHEKQQPPTGDPSKNSSSSDRILRPMCFVKQLEVPPYGSYRPSVASTTPRANLAKELEKFSKVTFDYASFDAQVFGKRMLAPKIQTSETSPKAFKSKPFPKASPPRPSPCTSSSSTGFDYAHDAEAAHMAATAILNLSTRCWEMPENLSMKPQDLPSKATDIAVDENGTLDLSMHRHRRRENAFPGGGGGPGVTSPDACQGQSITAPSSSVASPQSSHASRQDEWDRPLDYTKPSRQREEEPEESEPAAHSFASSEADDQEASEENFEERKYPGEVTLANFKLKFLSKDIKKELLTCPTPGCDGSGHITGNYASHRSLSGCPLADKSLRNLMAAHSADLKCPTPGCDGSGHITGNYASHRSLSGCPRAKKSGAKATPAKDDKEDPELMKCPVPGCVGLGHISGKYASHRSASGCPLAARRQKEGSLNGSSSSWKPLKNEGPTCPTPGCDGSGHANGSFLTHRSLSGCPRATFAGKKGKVSGDEVLGTKFKTSDVLDSDEEIKQLNQEIRDLNESNSEMEAAMVQLQSQISSMERSLKNIEEENRLIEEQNEALFLELSGLSQALIQSLANIRLPHMEPICEQNFDAYVSTLTDMYSNQECYQNPENKDLLESIKQAVRGIQV</sequence>
<evidence type="ECO:0000256" key="3">
    <source>
        <dbReference type="ARBA" id="ARBA00022723"/>
    </source>
</evidence>
<feature type="domain" description="Myelin transcription factor 1" evidence="14">
    <location>
        <begin position="571"/>
        <end position="818"/>
    </location>
</feature>
<evidence type="ECO:0000256" key="2">
    <source>
        <dbReference type="ARBA" id="ARBA00010194"/>
    </source>
</evidence>
<evidence type="ECO:0000313" key="15">
    <source>
        <dbReference type="Proteomes" id="UP000248483"/>
    </source>
</evidence>
<feature type="coiled-coil region" evidence="12">
    <location>
        <begin position="1025"/>
        <end position="1087"/>
    </location>
</feature>
<feature type="region of interest" description="Disordered" evidence="13">
    <location>
        <begin position="140"/>
        <end position="210"/>
    </location>
</feature>
<keyword evidence="10" id="KW-0539">Nucleus</keyword>
<dbReference type="GO" id="GO:0030154">
    <property type="term" value="P:cell differentiation"/>
    <property type="evidence" value="ECO:0007669"/>
    <property type="project" value="UniProtKB-KW"/>
</dbReference>
<dbReference type="GO" id="GO:0007399">
    <property type="term" value="P:nervous system development"/>
    <property type="evidence" value="ECO:0007669"/>
    <property type="project" value="UniProtKB-KW"/>
</dbReference>
<feature type="compositionally biased region" description="Low complexity" evidence="13">
    <location>
        <begin position="621"/>
        <end position="631"/>
    </location>
</feature>
<dbReference type="GO" id="GO:0005634">
    <property type="term" value="C:nucleus"/>
    <property type="evidence" value="ECO:0007669"/>
    <property type="project" value="UniProtKB-SubCell"/>
</dbReference>
<feature type="compositionally biased region" description="Basic and acidic residues" evidence="13">
    <location>
        <begin position="177"/>
        <end position="186"/>
    </location>
</feature>
<feature type="region of interest" description="Disordered" evidence="13">
    <location>
        <begin position="409"/>
        <end position="431"/>
    </location>
</feature>
<feature type="compositionally biased region" description="Basic and acidic residues" evidence="13">
    <location>
        <begin position="356"/>
        <end position="369"/>
    </location>
</feature>
<feature type="compositionally biased region" description="Basic and acidic residues" evidence="13">
    <location>
        <begin position="751"/>
        <end position="761"/>
    </location>
</feature>
<dbReference type="CTD" id="4661"/>
<feature type="compositionally biased region" description="Acidic residues" evidence="13">
    <location>
        <begin position="160"/>
        <end position="172"/>
    </location>
</feature>
<feature type="compositionally biased region" description="Acidic residues" evidence="13">
    <location>
        <begin position="787"/>
        <end position="798"/>
    </location>
</feature>
<feature type="compositionally biased region" description="Low complexity" evidence="13">
    <location>
        <begin position="201"/>
        <end position="210"/>
    </location>
</feature>
<comment type="subcellular location">
    <subcellularLocation>
        <location evidence="1">Nucleus</location>
    </subcellularLocation>
</comment>
<dbReference type="FunCoup" id="A0A2Y9Q6H0">
    <property type="interactions" value="217"/>
</dbReference>
<dbReference type="Pfam" id="PF01530">
    <property type="entry name" value="zf-C2HC"/>
    <property type="match status" value="7"/>
</dbReference>
<dbReference type="STRING" id="9749.A0A2Y9Q6H0"/>
<dbReference type="AlphaFoldDB" id="A0A2Y9Q6H0"/>
<gene>
    <name evidence="16" type="primary">MYT1</name>
</gene>
<dbReference type="InParanoid" id="A0A2Y9Q6H0"/>
<dbReference type="PANTHER" id="PTHR10816:SF10">
    <property type="entry name" value="MYELIN TRANSCRIPTION FACTOR 1"/>
    <property type="match status" value="1"/>
</dbReference>
<evidence type="ECO:0000256" key="12">
    <source>
        <dbReference type="SAM" id="Coils"/>
    </source>
</evidence>
<evidence type="ECO:0000256" key="6">
    <source>
        <dbReference type="ARBA" id="ARBA00022833"/>
    </source>
</evidence>
<dbReference type="Gene3D" id="4.10.320.30">
    <property type="match status" value="7"/>
</dbReference>
<keyword evidence="9" id="KW-0804">Transcription</keyword>
<feature type="region of interest" description="Disordered" evidence="13">
    <location>
        <begin position="711"/>
        <end position="802"/>
    </location>
</feature>
<evidence type="ECO:0000313" key="16">
    <source>
        <dbReference type="RefSeq" id="XP_022453126.1"/>
    </source>
</evidence>
<dbReference type="PANTHER" id="PTHR10816">
    <property type="entry name" value="MYELIN TRANSCRIPTION FACTOR 1-RELATED"/>
    <property type="match status" value="1"/>
</dbReference>
<dbReference type="InterPro" id="IPR036060">
    <property type="entry name" value="Znf_C2H2C_sf"/>
</dbReference>
<keyword evidence="15" id="KW-1185">Reference proteome</keyword>
<feature type="region of interest" description="Disordered" evidence="13">
    <location>
        <begin position="617"/>
        <end position="646"/>
    </location>
</feature>
<feature type="region of interest" description="Disordered" evidence="13">
    <location>
        <begin position="529"/>
        <end position="551"/>
    </location>
</feature>
<dbReference type="Proteomes" id="UP000248483">
    <property type="component" value="Unplaced"/>
</dbReference>
<proteinExistence type="inferred from homology"/>
<keyword evidence="8" id="KW-0238">DNA-binding</keyword>
<evidence type="ECO:0000256" key="5">
    <source>
        <dbReference type="ARBA" id="ARBA00022771"/>
    </source>
</evidence>
<feature type="region of interest" description="Disordered" evidence="13">
    <location>
        <begin position="895"/>
        <end position="915"/>
    </location>
</feature>
<dbReference type="RefSeq" id="XP_022453126.1">
    <property type="nucleotide sequence ID" value="XM_022597418.1"/>
</dbReference>
<dbReference type="InterPro" id="IPR013681">
    <property type="entry name" value="Myelin_TF"/>
</dbReference>
<evidence type="ECO:0000256" key="13">
    <source>
        <dbReference type="SAM" id="MobiDB-lite"/>
    </source>
</evidence>
<dbReference type="GO" id="GO:0008270">
    <property type="term" value="F:zinc ion binding"/>
    <property type="evidence" value="ECO:0007669"/>
    <property type="project" value="UniProtKB-KW"/>
</dbReference>
<evidence type="ECO:0000256" key="1">
    <source>
        <dbReference type="ARBA" id="ARBA00004123"/>
    </source>
</evidence>
<evidence type="ECO:0000256" key="8">
    <source>
        <dbReference type="ARBA" id="ARBA00023125"/>
    </source>
</evidence>
<evidence type="ECO:0000259" key="14">
    <source>
        <dbReference type="Pfam" id="PF08474"/>
    </source>
</evidence>
<name>A0A2Y9Q6H0_DELLE</name>
<keyword evidence="12" id="KW-0175">Coiled coil</keyword>
<feature type="region of interest" description="Disordered" evidence="13">
    <location>
        <begin position="254"/>
        <end position="380"/>
    </location>
</feature>
<accession>A0A2Y9Q6H0</accession>
<comment type="similarity">
    <text evidence="2">Belongs to the MYT1 family.</text>
</comment>
<keyword evidence="7" id="KW-0805">Transcription regulation</keyword>
<evidence type="ECO:0000256" key="9">
    <source>
        <dbReference type="ARBA" id="ARBA00023163"/>
    </source>
</evidence>
<dbReference type="FunFam" id="4.10.320.30:FF:000001">
    <property type="entry name" value="Myelin transcription factor 1-like, a"/>
    <property type="match status" value="7"/>
</dbReference>
<dbReference type="PROSITE" id="PS51802">
    <property type="entry name" value="ZF_CCHHC"/>
    <property type="match status" value="7"/>
</dbReference>
<keyword evidence="4" id="KW-0677">Repeat</keyword>
<dbReference type="GO" id="GO:0000978">
    <property type="term" value="F:RNA polymerase II cis-regulatory region sequence-specific DNA binding"/>
    <property type="evidence" value="ECO:0007669"/>
    <property type="project" value="TreeGrafter"/>
</dbReference>
<reference evidence="16" key="1">
    <citation type="submission" date="2025-08" db="UniProtKB">
        <authorList>
            <consortium name="RefSeq"/>
        </authorList>
    </citation>
    <scope>IDENTIFICATION</scope>
    <source>
        <tissue evidence="16">Blood</tissue>
    </source>
</reference>
<dbReference type="GeneID" id="111186647"/>
<keyword evidence="6" id="KW-0862">Zinc</keyword>
<evidence type="ECO:0000256" key="10">
    <source>
        <dbReference type="ARBA" id="ARBA00023242"/>
    </source>
</evidence>
<keyword evidence="5 11" id="KW-0863">Zinc-finger</keyword>
<evidence type="ECO:0000256" key="11">
    <source>
        <dbReference type="PROSITE-ProRule" id="PRU01143"/>
    </source>
</evidence>